<dbReference type="Proteomes" id="UP000032352">
    <property type="component" value="Chromosome"/>
</dbReference>
<proteinExistence type="predicted"/>
<feature type="domain" description="Guanylate kinase-like" evidence="1">
    <location>
        <begin position="81"/>
        <end position="287"/>
    </location>
</feature>
<dbReference type="AlphaFoldDB" id="A0AAE9Z6T9"/>
<reference evidence="2 3" key="2">
    <citation type="journal article" date="2022" name="Mar. Drugs">
        <title>Bioassay-Guided Fractionation Leads to the Detection of Cholic Acid Generated by the Rare Thalassomonas sp.</title>
        <authorList>
            <person name="Pheiffer F."/>
            <person name="Schneider Y.K."/>
            <person name="Hansen E.H."/>
            <person name="Andersen J.H."/>
            <person name="Isaksson J."/>
            <person name="Busche T."/>
            <person name="R C."/>
            <person name="Kalinowski J."/>
            <person name="Zyl L.V."/>
            <person name="Trindade M."/>
        </authorList>
    </citation>
    <scope>NUCLEOTIDE SEQUENCE [LARGE SCALE GENOMIC DNA]</scope>
    <source>
        <strain evidence="2 3">XOM25</strain>
    </source>
</reference>
<dbReference type="Gene3D" id="3.40.50.300">
    <property type="entry name" value="P-loop containing nucleotide triphosphate hydrolases"/>
    <property type="match status" value="1"/>
</dbReference>
<evidence type="ECO:0000313" key="3">
    <source>
        <dbReference type="Proteomes" id="UP000032352"/>
    </source>
</evidence>
<dbReference type="EMBL" id="CP059733">
    <property type="protein sequence ID" value="WDE07810.1"/>
    <property type="molecule type" value="Genomic_DNA"/>
</dbReference>
<dbReference type="PROSITE" id="PS50052">
    <property type="entry name" value="GUANYLATE_KINASE_2"/>
    <property type="match status" value="1"/>
</dbReference>
<evidence type="ECO:0000313" key="2">
    <source>
        <dbReference type="EMBL" id="WDE07810.1"/>
    </source>
</evidence>
<dbReference type="SUPFAM" id="SSF52540">
    <property type="entry name" value="P-loop containing nucleoside triphosphate hydrolases"/>
    <property type="match status" value="1"/>
</dbReference>
<sequence>MDAKDRVKLGLNVIIKKKPYLAGLVSSLTGKDCSTEDAFVLENNQDVLPFISTFLPRLDTPESSDLKSVLSELIKKKTDGKTIFLICGASAAGKDTLASLVKENLYDKNENTEYLYCTKYTTRERRANEGLDEYSKKLEPSGNYVYCKTLEEMNSFEVDLEYSLYGCHYSLCKKDLSSSEASHQHLACIYGKLENIAKIKQELFDKYNRIPFSILIKAPIESHSHRINGRHTMSKSEKSDRVREMERQSRFIKSKGHEFEANFDLVVNNGNDERLSDNANLITEFIHESILWANKALKPDS</sequence>
<gene>
    <name evidence="2" type="ORF">SG34_013550</name>
</gene>
<name>A0AAE9Z6T9_9GAMM</name>
<dbReference type="KEGG" id="tvd:SG34_013550"/>
<dbReference type="InterPro" id="IPR008144">
    <property type="entry name" value="Guanylate_kin-like_dom"/>
</dbReference>
<dbReference type="InterPro" id="IPR027417">
    <property type="entry name" value="P-loop_NTPase"/>
</dbReference>
<protein>
    <recommendedName>
        <fullName evidence="1">Guanylate kinase-like domain-containing protein</fullName>
    </recommendedName>
</protein>
<dbReference type="RefSeq" id="WP_044841343.1">
    <property type="nucleotide sequence ID" value="NZ_CP059733.1"/>
</dbReference>
<reference evidence="2 3" key="1">
    <citation type="journal article" date="2015" name="Genome Announc.">
        <title>Draft Genome Sequences of Marine Isolates of Thalassomonas viridans and Thalassomonas actiniarum.</title>
        <authorList>
            <person name="Olonade I."/>
            <person name="van Zyl L.J."/>
            <person name="Trindade M."/>
        </authorList>
    </citation>
    <scope>NUCLEOTIDE SEQUENCE [LARGE SCALE GENOMIC DNA]</scope>
    <source>
        <strain evidence="2 3">XOM25</strain>
    </source>
</reference>
<accession>A0AAE9Z6T9</accession>
<organism evidence="2 3">
    <name type="scientific">Thalassomonas viridans</name>
    <dbReference type="NCBI Taxonomy" id="137584"/>
    <lineage>
        <taxon>Bacteria</taxon>
        <taxon>Pseudomonadati</taxon>
        <taxon>Pseudomonadota</taxon>
        <taxon>Gammaproteobacteria</taxon>
        <taxon>Alteromonadales</taxon>
        <taxon>Colwelliaceae</taxon>
        <taxon>Thalassomonas</taxon>
    </lineage>
</organism>
<evidence type="ECO:0000259" key="1">
    <source>
        <dbReference type="PROSITE" id="PS50052"/>
    </source>
</evidence>
<keyword evidence="3" id="KW-1185">Reference proteome</keyword>